<gene>
    <name evidence="1" type="ORF">ERS852429_03022</name>
</gene>
<sequence>MSKELELSGKTPLTKSDIEALSIDLLNPVLEGEVDPVSHVVKLKAMQETIKRTLDDDRMKDAVLSEIEKYGKERSWNGATVKIKETGVSYDHSNCNDPVYARLVEERMLLDAKIKEREAFLKTVPDNTTVIDDETGEIYTIHPAIRMAKMSYSITFNKK</sequence>
<dbReference type="AlphaFoldDB" id="A0A173VGL9"/>
<reference evidence="1 2" key="1">
    <citation type="submission" date="2015-09" db="EMBL/GenBank/DDBJ databases">
        <authorList>
            <consortium name="Pathogen Informatics"/>
        </authorList>
    </citation>
    <scope>NUCLEOTIDE SEQUENCE [LARGE SCALE GENOMIC DNA]</scope>
    <source>
        <strain evidence="1 2">2789STDY5608872</strain>
    </source>
</reference>
<protein>
    <submittedName>
        <fullName evidence="1">Uncharacterized protein</fullName>
    </submittedName>
</protein>
<evidence type="ECO:0000313" key="2">
    <source>
        <dbReference type="Proteomes" id="UP000095591"/>
    </source>
</evidence>
<proteinExistence type="predicted"/>
<evidence type="ECO:0000313" key="1">
    <source>
        <dbReference type="EMBL" id="CUN26214.1"/>
    </source>
</evidence>
<dbReference type="Proteomes" id="UP000095591">
    <property type="component" value="Unassembled WGS sequence"/>
</dbReference>
<organism evidence="1 2">
    <name type="scientific">Parabacteroides distasonis</name>
    <dbReference type="NCBI Taxonomy" id="823"/>
    <lineage>
        <taxon>Bacteria</taxon>
        <taxon>Pseudomonadati</taxon>
        <taxon>Bacteroidota</taxon>
        <taxon>Bacteroidia</taxon>
        <taxon>Bacteroidales</taxon>
        <taxon>Tannerellaceae</taxon>
        <taxon>Parabacteroides</taxon>
    </lineage>
</organism>
<dbReference type="EMBL" id="CYXP01000007">
    <property type="protein sequence ID" value="CUN26214.1"/>
    <property type="molecule type" value="Genomic_DNA"/>
</dbReference>
<name>A0A173VGL9_PARDI</name>
<dbReference type="RefSeq" id="WP_057319742.1">
    <property type="nucleotide sequence ID" value="NZ_CYXP01000007.1"/>
</dbReference>
<accession>A0A173VGL9</accession>